<keyword evidence="3" id="KW-0238">DNA-binding</keyword>
<name>A0A4R6QC61_9FLAO</name>
<dbReference type="Gene3D" id="3.40.50.2300">
    <property type="match status" value="1"/>
</dbReference>
<proteinExistence type="predicted"/>
<evidence type="ECO:0000313" key="4">
    <source>
        <dbReference type="Proteomes" id="UP000295260"/>
    </source>
</evidence>
<keyword evidence="4" id="KW-1185">Reference proteome</keyword>
<gene>
    <name evidence="3" type="ORF">BC748_1188</name>
</gene>
<accession>A0A4R6QC61</accession>
<feature type="domain" description="Response regulatory" evidence="2">
    <location>
        <begin position="2"/>
        <end position="133"/>
    </location>
</feature>
<dbReference type="InterPro" id="IPR011006">
    <property type="entry name" value="CheY-like_superfamily"/>
</dbReference>
<evidence type="ECO:0000259" key="2">
    <source>
        <dbReference type="PROSITE" id="PS50110"/>
    </source>
</evidence>
<keyword evidence="1" id="KW-0597">Phosphoprotein</keyword>
<sequence>MKIALIDDHPIIIDGYKAILISKEVEKEENILLLSSISEAIFFAEQCYKKKETIDVFIIDYNMPEDTNRKIKNGEDLALVLRSIFPDTKIILLTSVSTPLLLFDIINRLQPEGLWLKGDVNLKIFVQNFNNVITGGIVYSDTVKKSFKNVLNFSPLLDEYNRKLLLLLNDGVKTKNLPNFLHLSLDTINHRKANLKVILGLESADDFELVKKAKSLGLL</sequence>
<dbReference type="EMBL" id="SNXR01000012">
    <property type="protein sequence ID" value="TDP60208.1"/>
    <property type="molecule type" value="Genomic_DNA"/>
</dbReference>
<dbReference type="RefSeq" id="WP_133532494.1">
    <property type="nucleotide sequence ID" value="NZ_SNXR01000012.1"/>
</dbReference>
<evidence type="ECO:0000256" key="1">
    <source>
        <dbReference type="PROSITE-ProRule" id="PRU00169"/>
    </source>
</evidence>
<dbReference type="PROSITE" id="PS50110">
    <property type="entry name" value="RESPONSE_REGULATORY"/>
    <property type="match status" value="1"/>
</dbReference>
<dbReference type="OrthoDB" id="651456at2"/>
<dbReference type="AlphaFoldDB" id="A0A4R6QC61"/>
<evidence type="ECO:0000313" key="3">
    <source>
        <dbReference type="EMBL" id="TDP60208.1"/>
    </source>
</evidence>
<feature type="modified residue" description="4-aspartylphosphate" evidence="1">
    <location>
        <position position="60"/>
    </location>
</feature>
<dbReference type="GO" id="GO:0000160">
    <property type="term" value="P:phosphorelay signal transduction system"/>
    <property type="evidence" value="ECO:0007669"/>
    <property type="project" value="InterPro"/>
</dbReference>
<organism evidence="3 4">
    <name type="scientific">Flavobacterium dankookense</name>
    <dbReference type="NCBI Taxonomy" id="706186"/>
    <lineage>
        <taxon>Bacteria</taxon>
        <taxon>Pseudomonadati</taxon>
        <taxon>Bacteroidota</taxon>
        <taxon>Flavobacteriia</taxon>
        <taxon>Flavobacteriales</taxon>
        <taxon>Flavobacteriaceae</taxon>
        <taxon>Flavobacterium</taxon>
    </lineage>
</organism>
<reference evidence="3 4" key="1">
    <citation type="submission" date="2019-03" db="EMBL/GenBank/DDBJ databases">
        <title>Genomic Encyclopedia of Archaeal and Bacterial Type Strains, Phase II (KMG-II): from individual species to whole genera.</title>
        <authorList>
            <person name="Goeker M."/>
        </authorList>
    </citation>
    <scope>NUCLEOTIDE SEQUENCE [LARGE SCALE GENOMIC DNA]</scope>
    <source>
        <strain evidence="3 4">DSM 25687</strain>
    </source>
</reference>
<dbReference type="InterPro" id="IPR001789">
    <property type="entry name" value="Sig_transdc_resp-reg_receiver"/>
</dbReference>
<dbReference type="GO" id="GO:0003677">
    <property type="term" value="F:DNA binding"/>
    <property type="evidence" value="ECO:0007669"/>
    <property type="project" value="UniProtKB-KW"/>
</dbReference>
<dbReference type="SUPFAM" id="SSF52172">
    <property type="entry name" value="CheY-like"/>
    <property type="match status" value="1"/>
</dbReference>
<dbReference type="Proteomes" id="UP000295260">
    <property type="component" value="Unassembled WGS sequence"/>
</dbReference>
<protein>
    <submittedName>
        <fullName evidence="3">DNA-binding NarL/FixJ family response regulator</fullName>
    </submittedName>
</protein>
<comment type="caution">
    <text evidence="3">The sequence shown here is derived from an EMBL/GenBank/DDBJ whole genome shotgun (WGS) entry which is preliminary data.</text>
</comment>